<protein>
    <submittedName>
        <fullName evidence="4">Uncharacterized protein LOC117362690</fullName>
    </submittedName>
</protein>
<proteinExistence type="predicted"/>
<dbReference type="RefSeq" id="XP_033805386.1">
    <property type="nucleotide sequence ID" value="XM_033949495.1"/>
</dbReference>
<dbReference type="OrthoDB" id="9216025at2759"/>
<keyword evidence="3" id="KW-1185">Reference proteome</keyword>
<dbReference type="InParanoid" id="A0A6P8RKJ3"/>
<sequence>MVMAGNTDLTWKCIAILSLVWYGQTAIMSVKSDRPTTVVTVQWKNATSMRKQDNFTCSENSLCNIWNFTFSPSPVIRYDTDTGFTKYYKTPFWVMNASVISITIQNHTGIQCTNYTFPQNIVSKQVARDIIQTQKFTSTTFWNLSLPINRAQGLICMNSTKIENRTDMVIIMAFIHTNPTSLNASLVRNIRECKNTSLEHKEMTYEWKINFPILPKCRTRRWLDQLLGGAGTTLGIVNTIDSEILAGKQASFGSGVADVFRWEGKWMPNTVHNHELTLRYDQLMLHVVNDTIIQQYTLDSNVSSALHWTICEIRVLSFIQQRINFIQQLQLRNTSLIFVLFNKTTPLDRTWWNFDIKQCSDFSCEGLLTLFDVRNSTIMCPFTVMPLVLGPQLWFPTYYGQQIDEQNKTYVLKNCKQIQHGQVCPSPYVIYEPCSLQHTYNLCQWTVQHQGYTFIQEILHKYVCVASSTVELVIPAIQAPFSVCLQNVSVLQWANNATYHFYEPWISNVNVNLSFVDVLTPIILLPSVKKAMQNIAILNKVNQQRNLTLLQHKIDTEFLNTNLHSVADHIEATTAHHWWDAFTGWSATARKVFLHPLIYICSVILMLTFLNCGFTYCVYKRTLYPSIRMTSYSEIQA</sequence>
<keyword evidence="1" id="KW-1133">Transmembrane helix</keyword>
<feature type="chain" id="PRO_5028264835" evidence="2">
    <location>
        <begin position="26"/>
        <end position="637"/>
    </location>
</feature>
<keyword evidence="2" id="KW-0732">Signal</keyword>
<evidence type="ECO:0000256" key="2">
    <source>
        <dbReference type="SAM" id="SignalP"/>
    </source>
</evidence>
<accession>A0A6P8RKJ3</accession>
<dbReference type="AlphaFoldDB" id="A0A6P8RKJ3"/>
<dbReference type="KEGG" id="gsh:117362690"/>
<feature type="transmembrane region" description="Helical" evidence="1">
    <location>
        <begin position="597"/>
        <end position="619"/>
    </location>
</feature>
<evidence type="ECO:0000313" key="3">
    <source>
        <dbReference type="Proteomes" id="UP000515159"/>
    </source>
</evidence>
<evidence type="ECO:0000256" key="1">
    <source>
        <dbReference type="SAM" id="Phobius"/>
    </source>
</evidence>
<feature type="signal peptide" evidence="2">
    <location>
        <begin position="1"/>
        <end position="25"/>
    </location>
</feature>
<gene>
    <name evidence="4" type="primary">LOC117362690</name>
</gene>
<reference evidence="4" key="1">
    <citation type="submission" date="2025-08" db="UniProtKB">
        <authorList>
            <consortium name="RefSeq"/>
        </authorList>
    </citation>
    <scope>IDENTIFICATION</scope>
</reference>
<dbReference type="GeneID" id="117362690"/>
<evidence type="ECO:0000313" key="4">
    <source>
        <dbReference type="RefSeq" id="XP_033805386.1"/>
    </source>
</evidence>
<name>A0A6P8RKJ3_GEOSA</name>
<keyword evidence="1" id="KW-0812">Transmembrane</keyword>
<keyword evidence="1" id="KW-0472">Membrane</keyword>
<organism evidence="3 4">
    <name type="scientific">Geotrypetes seraphini</name>
    <name type="common">Gaboon caecilian</name>
    <name type="synonym">Caecilia seraphini</name>
    <dbReference type="NCBI Taxonomy" id="260995"/>
    <lineage>
        <taxon>Eukaryota</taxon>
        <taxon>Metazoa</taxon>
        <taxon>Chordata</taxon>
        <taxon>Craniata</taxon>
        <taxon>Vertebrata</taxon>
        <taxon>Euteleostomi</taxon>
        <taxon>Amphibia</taxon>
        <taxon>Gymnophiona</taxon>
        <taxon>Geotrypetes</taxon>
    </lineage>
</organism>
<dbReference type="Proteomes" id="UP000515159">
    <property type="component" value="Chromosome 6"/>
</dbReference>